<accession>A0A2S3HL22</accession>
<name>A0A2S3HL22_9POAL</name>
<sequence length="271" mass="30331">MKPVMTSANIKARMGGPDKVCGRTGCERAFSNHNRLSSVFLTQSLVEVRAGRRAPPSCWPQRSTPRRPRRVRPVHVPCRPRARRGDLGGFVPSRVVPCRRVLHADVEEHAWNTSRFRRARVQQHPPGWSQTMITRTFCSLLSNSVQATQAGPPACAGHTWRSASDRAIATASASSANRPPRRIPGRPGTPRAPWSGTPRRLEPFSSHSCLHGRLAWESGTKSMNWIWERFPHWILPKVTSLTVAAIWSCMITPQKLQCLLNLGKNLSICYL</sequence>
<dbReference type="Gramene" id="PAN25352">
    <property type="protein sequence ID" value="PAN25352"/>
    <property type="gene ID" value="PAHAL_4G294700"/>
</dbReference>
<dbReference type="Proteomes" id="UP000243499">
    <property type="component" value="Chromosome 4"/>
</dbReference>
<protein>
    <submittedName>
        <fullName evidence="2">Uncharacterized protein</fullName>
    </submittedName>
</protein>
<gene>
    <name evidence="2" type="ORF">PAHAL_4G294700</name>
</gene>
<dbReference type="AlphaFoldDB" id="A0A2S3HL22"/>
<organism evidence="2">
    <name type="scientific">Panicum hallii</name>
    <dbReference type="NCBI Taxonomy" id="206008"/>
    <lineage>
        <taxon>Eukaryota</taxon>
        <taxon>Viridiplantae</taxon>
        <taxon>Streptophyta</taxon>
        <taxon>Embryophyta</taxon>
        <taxon>Tracheophyta</taxon>
        <taxon>Spermatophyta</taxon>
        <taxon>Magnoliopsida</taxon>
        <taxon>Liliopsida</taxon>
        <taxon>Poales</taxon>
        <taxon>Poaceae</taxon>
        <taxon>PACMAD clade</taxon>
        <taxon>Panicoideae</taxon>
        <taxon>Panicodae</taxon>
        <taxon>Paniceae</taxon>
        <taxon>Panicinae</taxon>
        <taxon>Panicum</taxon>
        <taxon>Panicum sect. Panicum</taxon>
    </lineage>
</organism>
<evidence type="ECO:0000256" key="1">
    <source>
        <dbReference type="SAM" id="MobiDB-lite"/>
    </source>
</evidence>
<evidence type="ECO:0000313" key="2">
    <source>
        <dbReference type="EMBL" id="PAN25352.1"/>
    </source>
</evidence>
<dbReference type="EMBL" id="CM008049">
    <property type="protein sequence ID" value="PAN25352.1"/>
    <property type="molecule type" value="Genomic_DNA"/>
</dbReference>
<feature type="region of interest" description="Disordered" evidence="1">
    <location>
        <begin position="166"/>
        <end position="200"/>
    </location>
</feature>
<reference evidence="2" key="1">
    <citation type="submission" date="2018-04" db="EMBL/GenBank/DDBJ databases">
        <title>WGS assembly of Panicum hallii.</title>
        <authorList>
            <person name="Lovell J."/>
            <person name="Jenkins J."/>
            <person name="Lowry D."/>
            <person name="Mamidi S."/>
            <person name="Sreedasyam A."/>
            <person name="Weng X."/>
            <person name="Barry K."/>
            <person name="Bonette J."/>
            <person name="Campitelli B."/>
            <person name="Daum C."/>
            <person name="Gordon S."/>
            <person name="Gould B."/>
            <person name="Lipzen A."/>
            <person name="Macqueen A."/>
            <person name="Palacio-Mejia J."/>
            <person name="Plott C."/>
            <person name="Shakirov E."/>
            <person name="Shu S."/>
            <person name="Yoshinaga Y."/>
            <person name="Zane M."/>
            <person name="Rokhsar D."/>
            <person name="Grimwood J."/>
            <person name="Schmutz J."/>
            <person name="Juenger T."/>
        </authorList>
    </citation>
    <scope>NUCLEOTIDE SEQUENCE [LARGE SCALE GENOMIC DNA]</scope>
    <source>
        <strain evidence="2">FIL2</strain>
    </source>
</reference>
<proteinExistence type="predicted"/>